<organism evidence="1 2">
    <name type="scientific">Cyclocybe aegerita</name>
    <name type="common">Black poplar mushroom</name>
    <name type="synonym">Agrocybe aegerita</name>
    <dbReference type="NCBI Taxonomy" id="1973307"/>
    <lineage>
        <taxon>Eukaryota</taxon>
        <taxon>Fungi</taxon>
        <taxon>Dikarya</taxon>
        <taxon>Basidiomycota</taxon>
        <taxon>Agaricomycotina</taxon>
        <taxon>Agaricomycetes</taxon>
        <taxon>Agaricomycetidae</taxon>
        <taxon>Agaricales</taxon>
        <taxon>Agaricineae</taxon>
        <taxon>Bolbitiaceae</taxon>
        <taxon>Cyclocybe</taxon>
    </lineage>
</organism>
<accession>A0A8S0WUP9</accession>
<protein>
    <submittedName>
        <fullName evidence="1">Uncharacterized protein</fullName>
    </submittedName>
</protein>
<name>A0A8S0WUP9_CYCAE</name>
<keyword evidence="2" id="KW-1185">Reference proteome</keyword>
<dbReference type="AlphaFoldDB" id="A0A8S0WUP9"/>
<reference evidence="1 2" key="1">
    <citation type="submission" date="2020-01" db="EMBL/GenBank/DDBJ databases">
        <authorList>
            <person name="Gupta K D."/>
        </authorList>
    </citation>
    <scope>NUCLEOTIDE SEQUENCE [LARGE SCALE GENOMIC DNA]</scope>
</reference>
<gene>
    <name evidence="1" type="ORF">AAE3_LOCUS1372</name>
</gene>
<dbReference type="EMBL" id="CACVBS010000013">
    <property type="protein sequence ID" value="CAA7258980.1"/>
    <property type="molecule type" value="Genomic_DNA"/>
</dbReference>
<dbReference type="OrthoDB" id="2913089at2759"/>
<sequence length="130" mass="14692">MSQSDVDKAKAWVYKMYRMADSKVDMVSMFINDEGVFSVMGSPPAKDQTRLHKCLGIKLWALNHKNWVSSAKEISVSDPYIFVKLSATYQFKSGSQQVIKCLATWHKSLEESHALGVEIDGDFSKSSMNY</sequence>
<comment type="caution">
    <text evidence="1">The sequence shown here is derived from an EMBL/GenBank/DDBJ whole genome shotgun (WGS) entry which is preliminary data.</text>
</comment>
<evidence type="ECO:0000313" key="2">
    <source>
        <dbReference type="Proteomes" id="UP000467700"/>
    </source>
</evidence>
<evidence type="ECO:0000313" key="1">
    <source>
        <dbReference type="EMBL" id="CAA7258980.1"/>
    </source>
</evidence>
<proteinExistence type="predicted"/>
<dbReference type="Proteomes" id="UP000467700">
    <property type="component" value="Unassembled WGS sequence"/>
</dbReference>